<dbReference type="InterPro" id="IPR003593">
    <property type="entry name" value="AAA+_ATPase"/>
</dbReference>
<dbReference type="EMBL" id="CP049056">
    <property type="protein sequence ID" value="QIE56743.1"/>
    <property type="molecule type" value="Genomic_DNA"/>
</dbReference>
<organism evidence="9 10">
    <name type="scientific">Pikeienuella piscinae</name>
    <dbReference type="NCBI Taxonomy" id="2748098"/>
    <lineage>
        <taxon>Bacteria</taxon>
        <taxon>Pseudomonadati</taxon>
        <taxon>Pseudomonadota</taxon>
        <taxon>Alphaproteobacteria</taxon>
        <taxon>Rhodobacterales</taxon>
        <taxon>Paracoccaceae</taxon>
        <taxon>Pikeienuella</taxon>
    </lineage>
</organism>
<dbReference type="PANTHER" id="PTHR43297:SF2">
    <property type="entry name" value="DIPEPTIDE TRANSPORT ATP-BINDING PROTEIN DPPD"/>
    <property type="match status" value="1"/>
</dbReference>
<feature type="domain" description="ABC transporter" evidence="8">
    <location>
        <begin position="12"/>
        <end position="262"/>
    </location>
</feature>
<comment type="subcellular location">
    <subcellularLocation>
        <location evidence="1">Cell inner membrane</location>
        <topology evidence="1">Peripheral membrane protein</topology>
    </subcellularLocation>
</comment>
<evidence type="ECO:0000256" key="3">
    <source>
        <dbReference type="ARBA" id="ARBA00022448"/>
    </source>
</evidence>
<proteinExistence type="inferred from homology"/>
<dbReference type="CDD" id="cd03257">
    <property type="entry name" value="ABC_NikE_OppD_transporters"/>
    <property type="match status" value="1"/>
</dbReference>
<keyword evidence="3" id="KW-0813">Transport</keyword>
<keyword evidence="4" id="KW-1003">Cell membrane</keyword>
<keyword evidence="10" id="KW-1185">Reference proteome</keyword>
<dbReference type="InterPro" id="IPR003439">
    <property type="entry name" value="ABC_transporter-like_ATP-bd"/>
</dbReference>
<keyword evidence="5" id="KW-0547">Nucleotide-binding</keyword>
<evidence type="ECO:0000256" key="6">
    <source>
        <dbReference type="ARBA" id="ARBA00022840"/>
    </source>
</evidence>
<dbReference type="NCBIfam" id="TIGR01727">
    <property type="entry name" value="oligo_HPY"/>
    <property type="match status" value="1"/>
</dbReference>
<dbReference type="KEGG" id="hdh:G5B40_15660"/>
<evidence type="ECO:0000313" key="10">
    <source>
        <dbReference type="Proteomes" id="UP000503336"/>
    </source>
</evidence>
<dbReference type="PROSITE" id="PS50893">
    <property type="entry name" value="ABC_TRANSPORTER_2"/>
    <property type="match status" value="1"/>
</dbReference>
<dbReference type="SMART" id="SM00382">
    <property type="entry name" value="AAA"/>
    <property type="match status" value="1"/>
</dbReference>
<dbReference type="GO" id="GO:0015833">
    <property type="term" value="P:peptide transport"/>
    <property type="evidence" value="ECO:0007669"/>
    <property type="project" value="InterPro"/>
</dbReference>
<evidence type="ECO:0000256" key="7">
    <source>
        <dbReference type="ARBA" id="ARBA00023136"/>
    </source>
</evidence>
<evidence type="ECO:0000256" key="5">
    <source>
        <dbReference type="ARBA" id="ARBA00022741"/>
    </source>
</evidence>
<reference evidence="9 10" key="1">
    <citation type="submission" date="2020-02" db="EMBL/GenBank/DDBJ databases">
        <title>complete genome sequence of Rhodobacteraceae bacterium.</title>
        <authorList>
            <person name="Park J."/>
            <person name="Kim Y.-S."/>
            <person name="Kim K.-H."/>
        </authorList>
    </citation>
    <scope>NUCLEOTIDE SEQUENCE [LARGE SCALE GENOMIC DNA]</scope>
    <source>
        <strain evidence="9 10">RR4-56</strain>
    </source>
</reference>
<dbReference type="Pfam" id="PF08352">
    <property type="entry name" value="oligo_HPY"/>
    <property type="match status" value="1"/>
</dbReference>
<comment type="similarity">
    <text evidence="2">Belongs to the ABC transporter superfamily.</text>
</comment>
<accession>A0A7L5C041</accession>
<dbReference type="InterPro" id="IPR013563">
    <property type="entry name" value="Oligopep_ABC_C"/>
</dbReference>
<keyword evidence="7" id="KW-0472">Membrane</keyword>
<protein>
    <submittedName>
        <fullName evidence="9">ABC transporter ATP-binding protein</fullName>
    </submittedName>
</protein>
<dbReference type="PANTHER" id="PTHR43297">
    <property type="entry name" value="OLIGOPEPTIDE TRANSPORT ATP-BINDING PROTEIN APPD"/>
    <property type="match status" value="1"/>
</dbReference>
<dbReference type="Gene3D" id="3.40.50.300">
    <property type="entry name" value="P-loop containing nucleotide triphosphate hydrolases"/>
    <property type="match status" value="1"/>
</dbReference>
<name>A0A7L5C041_9RHOB</name>
<dbReference type="InterPro" id="IPR050388">
    <property type="entry name" value="ABC_Ni/Peptide_Import"/>
</dbReference>
<dbReference type="GO" id="GO:0005524">
    <property type="term" value="F:ATP binding"/>
    <property type="evidence" value="ECO:0007669"/>
    <property type="project" value="UniProtKB-KW"/>
</dbReference>
<sequence length="339" mass="37413">MASKSTDQGPVLSIRDLQTSFDTYDGTVRAVDRVSFDIDGSEMLGLVGESGCGKSLTALSVMGLVPMPPGRVAGSIRLNGRELVGLQEKEMRKVRGSEISMIFQEPMTSLNPVMRIGRQIAEPLIQHQGLTAHEARARAKDMLERVRIPEATRRLDEYAHQLSGGMRQRIMIAMALVCRPAVLIADEPTTALDVTIQAQVLRLMRDLQTELDTSVLLITHDLGVIAESVDRVVVMYAGRKIEEAPVSLLFRRPQHPYTVGLLGSVPKVDRSEHPQRNRLLEIPGIVPALNRPIPGCRFAPRCPIATERCRVEEPPLEVKAEGHIAACWHSDRAMEVASE</sequence>
<evidence type="ECO:0000313" key="9">
    <source>
        <dbReference type="EMBL" id="QIE56743.1"/>
    </source>
</evidence>
<dbReference type="RefSeq" id="WP_165100425.1">
    <property type="nucleotide sequence ID" value="NZ_CP049056.1"/>
</dbReference>
<dbReference type="InterPro" id="IPR027417">
    <property type="entry name" value="P-loop_NTPase"/>
</dbReference>
<dbReference type="SUPFAM" id="SSF52540">
    <property type="entry name" value="P-loop containing nucleoside triphosphate hydrolases"/>
    <property type="match status" value="1"/>
</dbReference>
<dbReference type="FunFam" id="3.40.50.300:FF:000016">
    <property type="entry name" value="Oligopeptide ABC transporter ATP-binding component"/>
    <property type="match status" value="1"/>
</dbReference>
<dbReference type="GO" id="GO:0005886">
    <property type="term" value="C:plasma membrane"/>
    <property type="evidence" value="ECO:0007669"/>
    <property type="project" value="UniProtKB-SubCell"/>
</dbReference>
<keyword evidence="6 9" id="KW-0067">ATP-binding</keyword>
<dbReference type="PROSITE" id="PS00211">
    <property type="entry name" value="ABC_TRANSPORTER_1"/>
    <property type="match status" value="1"/>
</dbReference>
<gene>
    <name evidence="9" type="ORF">G5B40_15660</name>
</gene>
<dbReference type="AlphaFoldDB" id="A0A7L5C041"/>
<evidence type="ECO:0000256" key="2">
    <source>
        <dbReference type="ARBA" id="ARBA00005417"/>
    </source>
</evidence>
<dbReference type="Pfam" id="PF00005">
    <property type="entry name" value="ABC_tran"/>
    <property type="match status" value="1"/>
</dbReference>
<evidence type="ECO:0000256" key="1">
    <source>
        <dbReference type="ARBA" id="ARBA00004417"/>
    </source>
</evidence>
<dbReference type="InterPro" id="IPR017871">
    <property type="entry name" value="ABC_transporter-like_CS"/>
</dbReference>
<dbReference type="GO" id="GO:0055085">
    <property type="term" value="P:transmembrane transport"/>
    <property type="evidence" value="ECO:0007669"/>
    <property type="project" value="UniProtKB-ARBA"/>
</dbReference>
<evidence type="ECO:0000256" key="4">
    <source>
        <dbReference type="ARBA" id="ARBA00022475"/>
    </source>
</evidence>
<dbReference type="GO" id="GO:0016887">
    <property type="term" value="F:ATP hydrolysis activity"/>
    <property type="evidence" value="ECO:0007669"/>
    <property type="project" value="InterPro"/>
</dbReference>
<evidence type="ECO:0000259" key="8">
    <source>
        <dbReference type="PROSITE" id="PS50893"/>
    </source>
</evidence>
<dbReference type="Proteomes" id="UP000503336">
    <property type="component" value="Chromosome"/>
</dbReference>